<organism evidence="2 3">
    <name type="scientific">Datura stramonium</name>
    <name type="common">Jimsonweed</name>
    <name type="synonym">Common thornapple</name>
    <dbReference type="NCBI Taxonomy" id="4076"/>
    <lineage>
        <taxon>Eukaryota</taxon>
        <taxon>Viridiplantae</taxon>
        <taxon>Streptophyta</taxon>
        <taxon>Embryophyta</taxon>
        <taxon>Tracheophyta</taxon>
        <taxon>Spermatophyta</taxon>
        <taxon>Magnoliopsida</taxon>
        <taxon>eudicotyledons</taxon>
        <taxon>Gunneridae</taxon>
        <taxon>Pentapetalae</taxon>
        <taxon>asterids</taxon>
        <taxon>lamiids</taxon>
        <taxon>Solanales</taxon>
        <taxon>Solanaceae</taxon>
        <taxon>Solanoideae</taxon>
        <taxon>Datureae</taxon>
        <taxon>Datura</taxon>
    </lineage>
</organism>
<evidence type="ECO:0000313" key="3">
    <source>
        <dbReference type="Proteomes" id="UP000823775"/>
    </source>
</evidence>
<keyword evidence="3" id="KW-1185">Reference proteome</keyword>
<accession>A0ABS8STK3</accession>
<evidence type="ECO:0000256" key="1">
    <source>
        <dbReference type="SAM" id="MobiDB-lite"/>
    </source>
</evidence>
<evidence type="ECO:0000313" key="2">
    <source>
        <dbReference type="EMBL" id="MCD7462356.1"/>
    </source>
</evidence>
<sequence>FEPVNWAYSWVAGGRTGKMPIPTGGRRSSTGGGTRLQSTASNPRFTGTPRVKTRKMSVWHPMNTVTLVYCKGLATNRHLAGLHLHSAGVMPVLPTLNS</sequence>
<comment type="caution">
    <text evidence="2">The sequence shown here is derived from an EMBL/GenBank/DDBJ whole genome shotgun (WGS) entry which is preliminary data.</text>
</comment>
<proteinExistence type="predicted"/>
<feature type="non-terminal residue" evidence="2">
    <location>
        <position position="1"/>
    </location>
</feature>
<protein>
    <submittedName>
        <fullName evidence="2">Uncharacterized protein</fullName>
    </submittedName>
</protein>
<feature type="region of interest" description="Disordered" evidence="1">
    <location>
        <begin position="17"/>
        <end position="50"/>
    </location>
</feature>
<gene>
    <name evidence="2" type="ORF">HAX54_048346</name>
</gene>
<name>A0ABS8STK3_DATST</name>
<reference evidence="2 3" key="1">
    <citation type="journal article" date="2021" name="BMC Genomics">
        <title>Datura genome reveals duplications of psychoactive alkaloid biosynthetic genes and high mutation rate following tissue culture.</title>
        <authorList>
            <person name="Rajewski A."/>
            <person name="Carter-House D."/>
            <person name="Stajich J."/>
            <person name="Litt A."/>
        </authorList>
    </citation>
    <scope>NUCLEOTIDE SEQUENCE [LARGE SCALE GENOMIC DNA]</scope>
    <source>
        <strain evidence="2">AR-01</strain>
    </source>
</reference>
<dbReference type="EMBL" id="JACEIK010000797">
    <property type="protein sequence ID" value="MCD7462356.1"/>
    <property type="molecule type" value="Genomic_DNA"/>
</dbReference>
<feature type="compositionally biased region" description="Polar residues" evidence="1">
    <location>
        <begin position="36"/>
        <end position="45"/>
    </location>
</feature>
<dbReference type="Proteomes" id="UP000823775">
    <property type="component" value="Unassembled WGS sequence"/>
</dbReference>